<sequence>MQNYLMKSLGFHRTVTFEYKQADA</sequence>
<protein>
    <submittedName>
        <fullName evidence="1">Uncharacterized protein</fullName>
    </submittedName>
</protein>
<gene>
    <name evidence="1" type="ORF">METZ01_LOCUS365812</name>
</gene>
<proteinExistence type="predicted"/>
<name>A0A382SUU7_9ZZZZ</name>
<dbReference type="AlphaFoldDB" id="A0A382SUU7"/>
<evidence type="ECO:0000313" key="1">
    <source>
        <dbReference type="EMBL" id="SVD12958.1"/>
    </source>
</evidence>
<reference evidence="1" key="1">
    <citation type="submission" date="2018-05" db="EMBL/GenBank/DDBJ databases">
        <authorList>
            <person name="Lanie J.A."/>
            <person name="Ng W.-L."/>
            <person name="Kazmierczak K.M."/>
            <person name="Andrzejewski T.M."/>
            <person name="Davidsen T.M."/>
            <person name="Wayne K.J."/>
            <person name="Tettelin H."/>
            <person name="Glass J.I."/>
            <person name="Rusch D."/>
            <person name="Podicherti R."/>
            <person name="Tsui H.-C.T."/>
            <person name="Winkler M.E."/>
        </authorList>
    </citation>
    <scope>NUCLEOTIDE SEQUENCE</scope>
</reference>
<dbReference type="EMBL" id="UINC01131327">
    <property type="protein sequence ID" value="SVD12958.1"/>
    <property type="molecule type" value="Genomic_DNA"/>
</dbReference>
<organism evidence="1">
    <name type="scientific">marine metagenome</name>
    <dbReference type="NCBI Taxonomy" id="408172"/>
    <lineage>
        <taxon>unclassified sequences</taxon>
        <taxon>metagenomes</taxon>
        <taxon>ecological metagenomes</taxon>
    </lineage>
</organism>
<accession>A0A382SUU7</accession>